<proteinExistence type="predicted"/>
<sequence length="94" mass="10858">MPFPPWRNWKNLEKIETNNACICDMVLGTGERHLQDDAKEAIDIASRAHKSRPQVSLEKCPERVNTAHIKQEEVYEELTSVESRSTNSFEDSDR</sequence>
<dbReference type="AlphaFoldDB" id="A0A9I9EAF7"/>
<organism evidence="1">
    <name type="scientific">Cucumis melo</name>
    <name type="common">Muskmelon</name>
    <dbReference type="NCBI Taxonomy" id="3656"/>
    <lineage>
        <taxon>Eukaryota</taxon>
        <taxon>Viridiplantae</taxon>
        <taxon>Streptophyta</taxon>
        <taxon>Embryophyta</taxon>
        <taxon>Tracheophyta</taxon>
        <taxon>Spermatophyta</taxon>
        <taxon>Magnoliopsida</taxon>
        <taxon>eudicotyledons</taxon>
        <taxon>Gunneridae</taxon>
        <taxon>Pentapetalae</taxon>
        <taxon>rosids</taxon>
        <taxon>fabids</taxon>
        <taxon>Cucurbitales</taxon>
        <taxon>Cucurbitaceae</taxon>
        <taxon>Benincaseae</taxon>
        <taxon>Cucumis</taxon>
    </lineage>
</organism>
<accession>A0A9I9EAF7</accession>
<dbReference type="EnsemblPlants" id="MELO3C031028.2.1">
    <property type="protein sequence ID" value="MELO3C031028.2.1"/>
    <property type="gene ID" value="MELO3C031028.2"/>
</dbReference>
<protein>
    <submittedName>
        <fullName evidence="1">Uncharacterized protein</fullName>
    </submittedName>
</protein>
<reference evidence="1" key="1">
    <citation type="submission" date="2023-03" db="UniProtKB">
        <authorList>
            <consortium name="EnsemblPlants"/>
        </authorList>
    </citation>
    <scope>IDENTIFICATION</scope>
</reference>
<evidence type="ECO:0000313" key="1">
    <source>
        <dbReference type="EnsemblPlants" id="MELO3C031028.2.1"/>
    </source>
</evidence>
<name>A0A9I9EAF7_CUCME</name>
<dbReference type="Gramene" id="MELO3C031028.2.1">
    <property type="protein sequence ID" value="MELO3C031028.2.1"/>
    <property type="gene ID" value="MELO3C031028.2"/>
</dbReference>